<dbReference type="PANTHER" id="PTHR47704:SF1">
    <property type="entry name" value="POTASSIUM TRANSPORTER KIMA"/>
    <property type="match status" value="1"/>
</dbReference>
<feature type="transmembrane region" description="Helical" evidence="6">
    <location>
        <begin position="374"/>
        <end position="396"/>
    </location>
</feature>
<evidence type="ECO:0000256" key="4">
    <source>
        <dbReference type="ARBA" id="ARBA00023136"/>
    </source>
</evidence>
<dbReference type="PANTHER" id="PTHR47704">
    <property type="entry name" value="POTASSIUM TRANSPORTER KIMA"/>
    <property type="match status" value="1"/>
</dbReference>
<dbReference type="Gene3D" id="1.20.1740.10">
    <property type="entry name" value="Amino acid/polyamine transporter I"/>
    <property type="match status" value="1"/>
</dbReference>
<sequence length="705" mass="75100">MSKLTDLPKRILIGRALRSDRLGETLLPKRIALPVFASDPLSSVAYAPGEVLIVLSAAGITAYHFSPWITAAVVLLMLIVVASYRQNVRAYPSGGGDYEVATTNLGPRAGRAVAGALLVDYVLTVAVSISAGVENLGSAVPVVANHQTEFAIGTIVLLTLMNLRGVRESGKLFAIPTYVFVAGVFLMIGWGAFRGLLLGEEMRAPTADFEIAAETQGLAGFALVFLLLRAFSSGCAALTGVEAISNGVPAFRRPKSRNAATTLALMGGLAVTMFAGIIGLALATGVKMAERPARELLRDGEPVGAGYHQDPVISQVAAAVFGPGSALFVLLAAATALVLFLAANTAYNGFPLLGSILAQDRYLPRQLHTRGDRLAFSNGIVLLAGAAAVLVGIYEADSTRLIQLYIVGVFVAFTLSQAGMVRHWNRHLAEGPEPAARRRMRRARAINFTGACFTGLVLAVVLVTKFSHGAWVALLGMILFYGLMTAIRRHYDRVAEELAAPDGPGDDTVRPSRVHSIVLVSKVHKPTLRALAYAKLMRSGPLEALSINVDPEETRALRAEWERRGIGVPLKILDSPYREITRPTVEYVKGLRRDSPRDAVTVYIPEYVVGRWYEQLLHNQSALRLKGRLLFTPGVMVTSVPYQLESSERARARARRRADWDAPGAVRRGPVGPDGPGGPGGGDGGPGGPASRTDAGLDSGSRPGT</sequence>
<comment type="caution">
    <text evidence="7">The sequence shown here is derived from an EMBL/GenBank/DDBJ whole genome shotgun (WGS) entry which is preliminary data.</text>
</comment>
<comment type="subcellular location">
    <subcellularLocation>
        <location evidence="1">Membrane</location>
        <topology evidence="1">Multi-pass membrane protein</topology>
    </subcellularLocation>
</comment>
<name>A0ABX1C090_9ACTN</name>
<gene>
    <name evidence="7" type="ORF">HCK00_16015</name>
</gene>
<organism evidence="7 8">
    <name type="scientific">Streptomyces zingiberis</name>
    <dbReference type="NCBI Taxonomy" id="2053010"/>
    <lineage>
        <taxon>Bacteria</taxon>
        <taxon>Bacillati</taxon>
        <taxon>Actinomycetota</taxon>
        <taxon>Actinomycetes</taxon>
        <taxon>Kitasatosporales</taxon>
        <taxon>Streptomycetaceae</taxon>
        <taxon>Streptomyces</taxon>
    </lineage>
</organism>
<dbReference type="Pfam" id="PF13520">
    <property type="entry name" value="AA_permease_2"/>
    <property type="match status" value="1"/>
</dbReference>
<feature type="transmembrane region" description="Helical" evidence="6">
    <location>
        <begin position="218"/>
        <end position="241"/>
    </location>
</feature>
<dbReference type="Proteomes" id="UP000695264">
    <property type="component" value="Unassembled WGS sequence"/>
</dbReference>
<protein>
    <submittedName>
        <fullName evidence="7">APC family permease</fullName>
    </submittedName>
</protein>
<dbReference type="InterPro" id="IPR053153">
    <property type="entry name" value="APC_K+_Transporter"/>
</dbReference>
<accession>A0ABX1C090</accession>
<dbReference type="RefSeq" id="WP_168102629.1">
    <property type="nucleotide sequence ID" value="NZ_JAATEN010000011.1"/>
</dbReference>
<evidence type="ECO:0000313" key="8">
    <source>
        <dbReference type="Proteomes" id="UP000695264"/>
    </source>
</evidence>
<feature type="transmembrane region" description="Helical" evidence="6">
    <location>
        <begin position="65"/>
        <end position="84"/>
    </location>
</feature>
<proteinExistence type="predicted"/>
<evidence type="ECO:0000256" key="1">
    <source>
        <dbReference type="ARBA" id="ARBA00004141"/>
    </source>
</evidence>
<feature type="transmembrane region" description="Helical" evidence="6">
    <location>
        <begin position="326"/>
        <end position="353"/>
    </location>
</feature>
<dbReference type="EMBL" id="JAATEN010000011">
    <property type="protein sequence ID" value="NJQ01998.1"/>
    <property type="molecule type" value="Genomic_DNA"/>
</dbReference>
<reference evidence="7 8" key="1">
    <citation type="submission" date="2020-03" db="EMBL/GenBank/DDBJ databases">
        <title>WGS of actinomycetes isolated from Thailand.</title>
        <authorList>
            <person name="Thawai C."/>
        </authorList>
    </citation>
    <scope>NUCLEOTIDE SEQUENCE [LARGE SCALE GENOMIC DNA]</scope>
    <source>
        <strain evidence="7 8">PLAI 1-29</strain>
    </source>
</reference>
<keyword evidence="3 6" id="KW-1133">Transmembrane helix</keyword>
<evidence type="ECO:0000256" key="2">
    <source>
        <dbReference type="ARBA" id="ARBA00022692"/>
    </source>
</evidence>
<feature type="transmembrane region" description="Helical" evidence="6">
    <location>
        <begin position="262"/>
        <end position="283"/>
    </location>
</feature>
<feature type="compositionally biased region" description="Gly residues" evidence="5">
    <location>
        <begin position="672"/>
        <end position="688"/>
    </location>
</feature>
<feature type="compositionally biased region" description="Low complexity" evidence="5">
    <location>
        <begin position="662"/>
        <end position="671"/>
    </location>
</feature>
<evidence type="ECO:0000256" key="3">
    <source>
        <dbReference type="ARBA" id="ARBA00022989"/>
    </source>
</evidence>
<feature type="transmembrane region" description="Helical" evidence="6">
    <location>
        <begin position="445"/>
        <end position="463"/>
    </location>
</feature>
<feature type="transmembrane region" description="Helical" evidence="6">
    <location>
        <begin position="469"/>
        <end position="487"/>
    </location>
</feature>
<feature type="transmembrane region" description="Helical" evidence="6">
    <location>
        <begin position="402"/>
        <end position="424"/>
    </location>
</feature>
<keyword evidence="4 6" id="KW-0472">Membrane</keyword>
<feature type="region of interest" description="Disordered" evidence="5">
    <location>
        <begin position="653"/>
        <end position="705"/>
    </location>
</feature>
<evidence type="ECO:0000256" key="6">
    <source>
        <dbReference type="SAM" id="Phobius"/>
    </source>
</evidence>
<keyword evidence="8" id="KW-1185">Reference proteome</keyword>
<dbReference type="InterPro" id="IPR002293">
    <property type="entry name" value="AA/rel_permease1"/>
</dbReference>
<keyword evidence="2 6" id="KW-0812">Transmembrane</keyword>
<feature type="transmembrane region" description="Helical" evidence="6">
    <location>
        <begin position="172"/>
        <end position="193"/>
    </location>
</feature>
<evidence type="ECO:0000256" key="5">
    <source>
        <dbReference type="SAM" id="MobiDB-lite"/>
    </source>
</evidence>
<evidence type="ECO:0000313" key="7">
    <source>
        <dbReference type="EMBL" id="NJQ01998.1"/>
    </source>
</evidence>